<dbReference type="PANTHER" id="PTHR46328">
    <property type="entry name" value="FAR-RED IMPAIRED RESPONSIVE (FAR1) FAMILY PROTEIN-RELATED"/>
    <property type="match status" value="1"/>
</dbReference>
<feature type="compositionally biased region" description="Polar residues" evidence="1">
    <location>
        <begin position="330"/>
        <end position="342"/>
    </location>
</feature>
<evidence type="ECO:0000313" key="4">
    <source>
        <dbReference type="Proteomes" id="UP001341281"/>
    </source>
</evidence>
<protein>
    <recommendedName>
        <fullName evidence="2">FAR1 domain-containing protein</fullName>
    </recommendedName>
</protein>
<sequence>MEFGSEDAARDFYSTYARSVGISRRIVCSKEGFHENSKNGQELELVTKFGETRNHGPVPPRKLGSRPINQEFDPMEKPHSIEVDYVDEPFEGMEFESEEAAKLFYVSYAWLNGFCARISRYCRSRRNNSTISRQIVCSKEGFREVRTKKVMAVEGKTKRPRITRVGCKAMIVVKKMHSGKLMKEHNHSLSYSRAAPSTSNVASGELADFTAKCVGPNNEVKIKIEGHNAGTQCSTTDSLTVLYKTLFMPGGHKICKRRVSHRRNLPCSSFCLGRRLQKRLLKSKGVKTECSAMCRSGLKEHPPGPGLFRTRQGRHATEGSIMHVDNIKEASSQKPQNTNDNQAIHGKDEGIHGSSEETMVDIPAIPLAMCMPVIQNLPGSSAVCFEINRKIKDGQGVRLWDIQIVGRTHPAVPISYPAEPIRQPQRGVCALGPYAVLSELNNLGKGLNSLVHATALACGAHPIIAKLPSSNLTSPVPPAIPTSTSSEEEKDHSEPLMADVDQVGACGKDLVGEAAVIPDLVADEHLEVLLEEPGELHERLLVCGLVRPLHTEHASS</sequence>
<reference evidence="3 4" key="1">
    <citation type="submission" date="2024-02" db="EMBL/GenBank/DDBJ databases">
        <title>High-quality chromosome-scale genome assembly of Pensacola bahiagrass (Paspalum notatum Flugge var. saurae).</title>
        <authorList>
            <person name="Vega J.M."/>
            <person name="Podio M."/>
            <person name="Orjuela J."/>
            <person name="Siena L.A."/>
            <person name="Pessino S.C."/>
            <person name="Combes M.C."/>
            <person name="Mariac C."/>
            <person name="Albertini E."/>
            <person name="Pupilli F."/>
            <person name="Ortiz J.P.A."/>
            <person name="Leblanc O."/>
        </authorList>
    </citation>
    <scope>NUCLEOTIDE SEQUENCE [LARGE SCALE GENOMIC DNA]</scope>
    <source>
        <strain evidence="3">R1</strain>
        <tissue evidence="3">Leaf</tissue>
    </source>
</reference>
<dbReference type="Pfam" id="PF03101">
    <property type="entry name" value="FAR1"/>
    <property type="match status" value="1"/>
</dbReference>
<accession>A0AAQ3SJU4</accession>
<feature type="domain" description="FAR1" evidence="2">
    <location>
        <begin position="104"/>
        <end position="189"/>
    </location>
</feature>
<evidence type="ECO:0000313" key="3">
    <source>
        <dbReference type="EMBL" id="WVZ56296.1"/>
    </source>
</evidence>
<gene>
    <name evidence="3" type="ORF">U9M48_006847</name>
</gene>
<evidence type="ECO:0000256" key="1">
    <source>
        <dbReference type="SAM" id="MobiDB-lite"/>
    </source>
</evidence>
<feature type="region of interest" description="Disordered" evidence="1">
    <location>
        <begin position="330"/>
        <end position="354"/>
    </location>
</feature>
<organism evidence="3 4">
    <name type="scientific">Paspalum notatum var. saurae</name>
    <dbReference type="NCBI Taxonomy" id="547442"/>
    <lineage>
        <taxon>Eukaryota</taxon>
        <taxon>Viridiplantae</taxon>
        <taxon>Streptophyta</taxon>
        <taxon>Embryophyta</taxon>
        <taxon>Tracheophyta</taxon>
        <taxon>Spermatophyta</taxon>
        <taxon>Magnoliopsida</taxon>
        <taxon>Liliopsida</taxon>
        <taxon>Poales</taxon>
        <taxon>Poaceae</taxon>
        <taxon>PACMAD clade</taxon>
        <taxon>Panicoideae</taxon>
        <taxon>Andropogonodae</taxon>
        <taxon>Paspaleae</taxon>
        <taxon>Paspalinae</taxon>
        <taxon>Paspalum</taxon>
    </lineage>
</organism>
<feature type="compositionally biased region" description="Basic and acidic residues" evidence="1">
    <location>
        <begin position="345"/>
        <end position="354"/>
    </location>
</feature>
<proteinExistence type="predicted"/>
<dbReference type="EMBL" id="CP144746">
    <property type="protein sequence ID" value="WVZ56296.1"/>
    <property type="molecule type" value="Genomic_DNA"/>
</dbReference>
<dbReference type="PANTHER" id="PTHR46328:SF42">
    <property type="entry name" value="PROTEIN FAR1-RELATED SEQUENCE 5-LIKE ISOFORM X1"/>
    <property type="match status" value="1"/>
</dbReference>
<dbReference type="Proteomes" id="UP001341281">
    <property type="component" value="Chromosome 02"/>
</dbReference>
<keyword evidence="4" id="KW-1185">Reference proteome</keyword>
<feature type="region of interest" description="Disordered" evidence="1">
    <location>
        <begin position="474"/>
        <end position="494"/>
    </location>
</feature>
<evidence type="ECO:0000259" key="2">
    <source>
        <dbReference type="Pfam" id="PF03101"/>
    </source>
</evidence>
<dbReference type="AlphaFoldDB" id="A0AAQ3SJU4"/>
<dbReference type="InterPro" id="IPR004330">
    <property type="entry name" value="FAR1_DNA_bnd_dom"/>
</dbReference>
<name>A0AAQ3SJU4_PASNO</name>